<organism evidence="10 11">
    <name type="scientific">Undibacterium pigrum</name>
    <dbReference type="NCBI Taxonomy" id="401470"/>
    <lineage>
        <taxon>Bacteria</taxon>
        <taxon>Pseudomonadati</taxon>
        <taxon>Pseudomonadota</taxon>
        <taxon>Betaproteobacteria</taxon>
        <taxon>Burkholderiales</taxon>
        <taxon>Oxalobacteraceae</taxon>
        <taxon>Undibacterium</taxon>
    </lineage>
</organism>
<feature type="binding site" evidence="7">
    <location>
        <position position="529"/>
    </location>
    <ligand>
        <name>Ca(2+)</name>
        <dbReference type="ChEBI" id="CHEBI:29108"/>
    </ligand>
</feature>
<evidence type="ECO:0000256" key="2">
    <source>
        <dbReference type="ARBA" id="ARBA00022723"/>
    </source>
</evidence>
<dbReference type="PROSITE" id="PS00138">
    <property type="entry name" value="SUBTILASE_SER"/>
    <property type="match status" value="1"/>
</dbReference>
<keyword evidence="1 7" id="KW-0645">Protease</keyword>
<dbReference type="CDD" id="cd04056">
    <property type="entry name" value="Peptidases_S53"/>
    <property type="match status" value="1"/>
</dbReference>
<gene>
    <name evidence="10" type="ORF">DFR42_12423</name>
</gene>
<dbReference type="CDD" id="cd11377">
    <property type="entry name" value="Pro-peptidase_S53"/>
    <property type="match status" value="1"/>
</dbReference>
<protein>
    <submittedName>
        <fullName evidence="10">Pseudomonalisin/xanthomonalisin</fullName>
    </submittedName>
</protein>
<dbReference type="InterPro" id="IPR030400">
    <property type="entry name" value="Sedolisin_dom"/>
</dbReference>
<feature type="signal peptide" evidence="8">
    <location>
        <begin position="1"/>
        <end position="26"/>
    </location>
</feature>
<evidence type="ECO:0000256" key="1">
    <source>
        <dbReference type="ARBA" id="ARBA00022670"/>
    </source>
</evidence>
<dbReference type="SUPFAM" id="SSF52743">
    <property type="entry name" value="Subtilisin-like"/>
    <property type="match status" value="1"/>
</dbReference>
<dbReference type="InterPro" id="IPR036852">
    <property type="entry name" value="Peptidase_S8/S53_dom_sf"/>
</dbReference>
<feature type="chain" id="PRO_5016390565" evidence="8">
    <location>
        <begin position="27"/>
        <end position="763"/>
    </location>
</feature>
<comment type="cofactor">
    <cofactor evidence="7">
        <name>Ca(2+)</name>
        <dbReference type="ChEBI" id="CHEBI:29108"/>
    </cofactor>
    <text evidence="7">Binds 1 Ca(2+) ion per subunit.</text>
</comment>
<keyword evidence="2 7" id="KW-0479">Metal-binding</keyword>
<proteinExistence type="predicted"/>
<feature type="binding site" evidence="7">
    <location>
        <position position="515"/>
    </location>
    <ligand>
        <name>Ca(2+)</name>
        <dbReference type="ChEBI" id="CHEBI:29108"/>
    </ligand>
</feature>
<dbReference type="PANTHER" id="PTHR14218">
    <property type="entry name" value="PROTEASE S8 TRIPEPTIDYL PEPTIDASE I CLN2"/>
    <property type="match status" value="1"/>
</dbReference>
<name>A0A318IQM8_9BURK</name>
<dbReference type="GO" id="GO:0046872">
    <property type="term" value="F:metal ion binding"/>
    <property type="evidence" value="ECO:0007669"/>
    <property type="project" value="UniProtKB-UniRule"/>
</dbReference>
<keyword evidence="5 7" id="KW-0106">Calcium</keyword>
<reference evidence="10 11" key="1">
    <citation type="submission" date="2018-05" db="EMBL/GenBank/DDBJ databases">
        <title>Genomic Encyclopedia of Type Strains, Phase IV (KMG-IV): sequencing the most valuable type-strain genomes for metagenomic binning, comparative biology and taxonomic classification.</title>
        <authorList>
            <person name="Goeker M."/>
        </authorList>
    </citation>
    <scope>NUCLEOTIDE SEQUENCE [LARGE SCALE GENOMIC DNA]</scope>
    <source>
        <strain evidence="10 11">DSM 19792</strain>
    </source>
</reference>
<dbReference type="Gene3D" id="3.40.50.200">
    <property type="entry name" value="Peptidase S8/S53 domain"/>
    <property type="match status" value="1"/>
</dbReference>
<dbReference type="GO" id="GO:0006508">
    <property type="term" value="P:proteolysis"/>
    <property type="evidence" value="ECO:0007669"/>
    <property type="project" value="UniProtKB-KW"/>
</dbReference>
<dbReference type="InterPro" id="IPR015366">
    <property type="entry name" value="S53_propep"/>
</dbReference>
<dbReference type="Pfam" id="PF04151">
    <property type="entry name" value="PPC"/>
    <property type="match status" value="2"/>
</dbReference>
<evidence type="ECO:0000256" key="3">
    <source>
        <dbReference type="ARBA" id="ARBA00022801"/>
    </source>
</evidence>
<keyword evidence="4 7" id="KW-0720">Serine protease</keyword>
<feature type="active site" description="Charge relay system" evidence="7">
    <location>
        <position position="271"/>
    </location>
</feature>
<dbReference type="InterPro" id="IPR007280">
    <property type="entry name" value="Peptidase_C_arc/bac"/>
</dbReference>
<keyword evidence="11" id="KW-1185">Reference proteome</keyword>
<dbReference type="GO" id="GO:0004252">
    <property type="term" value="F:serine-type endopeptidase activity"/>
    <property type="evidence" value="ECO:0007669"/>
    <property type="project" value="UniProtKB-UniRule"/>
</dbReference>
<dbReference type="PANTHER" id="PTHR14218:SF15">
    <property type="entry name" value="TRIPEPTIDYL-PEPTIDASE 1"/>
    <property type="match status" value="1"/>
</dbReference>
<comment type="caution">
    <text evidence="10">The sequence shown here is derived from an EMBL/GenBank/DDBJ whole genome shotgun (WGS) entry which is preliminary data.</text>
</comment>
<feature type="domain" description="Peptidase S53" evidence="9">
    <location>
        <begin position="202"/>
        <end position="551"/>
    </location>
</feature>
<keyword evidence="8" id="KW-0732">Signal</keyword>
<sequence length="763" mass="77742">MRISSHLQLATGVSMALAMMFGTAQAAEQWAPTATKATRLPATVASKSSVASLMQAGAPTQISVALKLRNKAELDAITTGILNGKNVKSISSAEFLTRFAPTTAQVQAVVNYLKASGFVNITVSDNRMLVTADGAAATVKTAFNTELQTFNVDGRTVHANTTDAQVPQSLSDIVLSIHGLQNVHTYRTNLVRPNANTLAVGGHNPTEFSAIYNASGLPSAVNATIGIITQGSMTQTIKDLNTFTNKAGYPPVNVETVTIGSPSTDTSGVGEWNMDTQDALATAGGTIKKMVLYTANTLNLTDITAAYNRAVTDNVAKVINVSLGMCENDAFNGGITASNDQIFQTAVAQGQTFAVSSGDSGAYECGGPGTSQSYPSASPYVISVGGTLLNTSGTTWVSESVWSCTTASSCQANVNGGAGGGPSLTEAAPSWQISSGVLGSSNKRGTPDISFNADPASGALVIVNGANQQIGGTSLAAPIFTGFWARVQSMNNNSLPFPAAAIYQKAASTPGMFHDVTTGSNGGYTAKAGWDYASGFGSLNMANFAAAMGSTPPPPNVLVKDVPVSGINLATGANLVYTFTVPAGATNLTFKTTGGSGDADLYVQVGAAPTTTTYLQKSDGSTSTETITVASPVAGTYYVLLNGYTASSGISLVASYQSGTPGNVLNNGVPVSGISLASGASSVYTFVVPAGRPSVTFKTSGGTGDADLYVKLGSAPTTTSYLQKSNGASNNESITINSPAGGTYYVLLKAYSAISGVTLLATD</sequence>
<evidence type="ECO:0000259" key="9">
    <source>
        <dbReference type="PROSITE" id="PS51695"/>
    </source>
</evidence>
<dbReference type="Proteomes" id="UP000247792">
    <property type="component" value="Unassembled WGS sequence"/>
</dbReference>
<keyword evidence="6" id="KW-0865">Zymogen</keyword>
<dbReference type="EMBL" id="QJKB01000024">
    <property type="protein sequence ID" value="PXX34944.1"/>
    <property type="molecule type" value="Genomic_DNA"/>
</dbReference>
<keyword evidence="3 7" id="KW-0378">Hydrolase</keyword>
<evidence type="ECO:0000313" key="11">
    <source>
        <dbReference type="Proteomes" id="UP000247792"/>
    </source>
</evidence>
<dbReference type="PROSITE" id="PS51695">
    <property type="entry name" value="SEDOLISIN"/>
    <property type="match status" value="1"/>
</dbReference>
<dbReference type="Gene3D" id="2.60.120.380">
    <property type="match status" value="2"/>
</dbReference>
<dbReference type="InterPro" id="IPR023828">
    <property type="entry name" value="Peptidase_S8_Ser-AS"/>
</dbReference>
<feature type="active site" description="Charge relay system" evidence="7">
    <location>
        <position position="275"/>
    </location>
</feature>
<accession>A0A318IQM8</accession>
<feature type="binding site" evidence="7">
    <location>
        <position position="516"/>
    </location>
    <ligand>
        <name>Ca(2+)</name>
        <dbReference type="ChEBI" id="CHEBI:29108"/>
    </ligand>
</feature>
<dbReference type="RefSeq" id="WP_110258408.1">
    <property type="nucleotide sequence ID" value="NZ_QJKB01000024.1"/>
</dbReference>
<evidence type="ECO:0000256" key="6">
    <source>
        <dbReference type="ARBA" id="ARBA00023145"/>
    </source>
</evidence>
<evidence type="ECO:0000256" key="7">
    <source>
        <dbReference type="PROSITE-ProRule" id="PRU01032"/>
    </source>
</evidence>
<feature type="binding site" evidence="7">
    <location>
        <position position="531"/>
    </location>
    <ligand>
        <name>Ca(2+)</name>
        <dbReference type="ChEBI" id="CHEBI:29108"/>
    </ligand>
</feature>
<evidence type="ECO:0000313" key="10">
    <source>
        <dbReference type="EMBL" id="PXX34944.1"/>
    </source>
</evidence>
<dbReference type="AlphaFoldDB" id="A0A318IQM8"/>
<dbReference type="Pfam" id="PF09286">
    <property type="entry name" value="Pro-kuma_activ"/>
    <property type="match status" value="1"/>
</dbReference>
<feature type="active site" description="Charge relay system" evidence="7">
    <location>
        <position position="474"/>
    </location>
</feature>
<dbReference type="SUPFAM" id="SSF54897">
    <property type="entry name" value="Protease propeptides/inhibitors"/>
    <property type="match status" value="1"/>
</dbReference>
<dbReference type="SMART" id="SM00944">
    <property type="entry name" value="Pro-kuma_activ"/>
    <property type="match status" value="1"/>
</dbReference>
<dbReference type="OrthoDB" id="9802683at2"/>
<evidence type="ECO:0000256" key="5">
    <source>
        <dbReference type="ARBA" id="ARBA00022837"/>
    </source>
</evidence>
<dbReference type="GO" id="GO:0008240">
    <property type="term" value="F:tripeptidyl-peptidase activity"/>
    <property type="evidence" value="ECO:0007669"/>
    <property type="project" value="TreeGrafter"/>
</dbReference>
<evidence type="ECO:0000256" key="4">
    <source>
        <dbReference type="ARBA" id="ARBA00022825"/>
    </source>
</evidence>
<evidence type="ECO:0000256" key="8">
    <source>
        <dbReference type="SAM" id="SignalP"/>
    </source>
</evidence>
<dbReference type="InterPro" id="IPR050819">
    <property type="entry name" value="Tripeptidyl-peptidase_I"/>
</dbReference>